<sequence>MDLVALKVVLEHRSEKLTLSSGIPSTVEQLNETVKETFGLVEDFTLHYLDEDFGDYFTLHSTDQIKHKGTIKVVIIPSIVLTFTAQTENETGASSATDTRPDIQTGGISVSPQDSVIPSPFGSANRTSWPDEIIIPCFSAAAEGVLKNANEKFVKDGTLLTTIQVRSEILEKLADYMYSYTAYPTGRQISAVAEALVKTHPCLAEPGSHTGWTGWMYSLKYKMGNYRTKLRNLGFPDVTCNSLKSKHPDDRTPARNIKKARKGEVVFLPCYPAGETKEQQEVDRNQLIEESKKRDSTAIKDLMCRTFAHRRHDVISLQMSIKDIKDRWPALFDVSQISAEFQRITTVNLEPKFMSMLDLHSPKLLSLFQVKKGALGERLRPQLSILHQSGISIQQRREVVIRCLIDYLGEDACDLIKEFEDSADLPVFVQAELAEEVIKIYILRDNDGAVSDVGVVIEGITVLRNLGNLSRACCYLLGLTYALDLRYPKTHKYSLEVFQKLFLELDPSRLSVKVQRLKNYLLA</sequence>
<keyword evidence="2" id="KW-1185">Reference proteome</keyword>
<dbReference type="PANTHER" id="PTHR31025">
    <property type="entry name" value="SI:CH211-196P9.1-RELATED"/>
    <property type="match status" value="1"/>
</dbReference>
<evidence type="ECO:0000313" key="2">
    <source>
        <dbReference type="Proteomes" id="UP000694427"/>
    </source>
</evidence>
<dbReference type="PANTHER" id="PTHR31025:SF25">
    <property type="entry name" value="ZINC FINGER (C2H2)-60"/>
    <property type="match status" value="1"/>
</dbReference>
<proteinExistence type="predicted"/>
<reference evidence="1" key="2">
    <citation type="submission" date="2025-09" db="UniProtKB">
        <authorList>
            <consortium name="Ensembl"/>
        </authorList>
    </citation>
    <scope>IDENTIFICATION</scope>
</reference>
<dbReference type="Ensembl" id="ENSCCRT00010074349.1">
    <property type="protein sequence ID" value="ENSCCRP00010067346.1"/>
    <property type="gene ID" value="ENSCCRG00010029162.1"/>
</dbReference>
<accession>A0A8C1LWG8</accession>
<organism evidence="1 2">
    <name type="scientific">Cyprinus carpio</name>
    <name type="common">Common carp</name>
    <dbReference type="NCBI Taxonomy" id="7962"/>
    <lineage>
        <taxon>Eukaryota</taxon>
        <taxon>Metazoa</taxon>
        <taxon>Chordata</taxon>
        <taxon>Craniata</taxon>
        <taxon>Vertebrata</taxon>
        <taxon>Euteleostomi</taxon>
        <taxon>Actinopterygii</taxon>
        <taxon>Neopterygii</taxon>
        <taxon>Teleostei</taxon>
        <taxon>Ostariophysi</taxon>
        <taxon>Cypriniformes</taxon>
        <taxon>Cyprinidae</taxon>
        <taxon>Cyprininae</taxon>
        <taxon>Cyprinus</taxon>
    </lineage>
</organism>
<name>A0A8C1LWG8_CYPCA</name>
<reference evidence="1" key="1">
    <citation type="submission" date="2025-08" db="UniProtKB">
        <authorList>
            <consortium name="Ensembl"/>
        </authorList>
    </citation>
    <scope>IDENTIFICATION</scope>
</reference>
<protein>
    <submittedName>
        <fullName evidence="1">Uncharacterized protein</fullName>
    </submittedName>
</protein>
<dbReference type="Proteomes" id="UP000694427">
    <property type="component" value="Unplaced"/>
</dbReference>
<evidence type="ECO:0000313" key="1">
    <source>
        <dbReference type="Ensembl" id="ENSCCRP00010067346.1"/>
    </source>
</evidence>
<dbReference type="AlphaFoldDB" id="A0A8C1LWG8"/>